<evidence type="ECO:0000256" key="8">
    <source>
        <dbReference type="ARBA" id="ARBA00041617"/>
    </source>
</evidence>
<protein>
    <recommendedName>
        <fullName evidence="7">Large ribosomal subunit protein mL37</fullName>
    </recommendedName>
    <alternativeName>
        <fullName evidence="8">39S ribosomal protein L37, mitochondrial</fullName>
    </alternativeName>
</protein>
<proteinExistence type="inferred from homology"/>
<keyword evidence="5" id="KW-0687">Ribonucleoprotein</keyword>
<evidence type="ECO:0000256" key="2">
    <source>
        <dbReference type="ARBA" id="ARBA00022946"/>
    </source>
</evidence>
<keyword evidence="4" id="KW-0496">Mitochondrion</keyword>
<organism evidence="9 10">
    <name type="scientific">Pomacea canaliculata</name>
    <name type="common">Golden apple snail</name>
    <dbReference type="NCBI Taxonomy" id="400727"/>
    <lineage>
        <taxon>Eukaryota</taxon>
        <taxon>Metazoa</taxon>
        <taxon>Spiralia</taxon>
        <taxon>Lophotrochozoa</taxon>
        <taxon>Mollusca</taxon>
        <taxon>Gastropoda</taxon>
        <taxon>Caenogastropoda</taxon>
        <taxon>Architaenioglossa</taxon>
        <taxon>Ampullarioidea</taxon>
        <taxon>Ampullariidae</taxon>
        <taxon>Pomacea</taxon>
    </lineage>
</organism>
<dbReference type="InterPro" id="IPR010793">
    <property type="entry name" value="Ribosomal_mL37/mL65"/>
</dbReference>
<dbReference type="GO" id="GO:0003735">
    <property type="term" value="F:structural constituent of ribosome"/>
    <property type="evidence" value="ECO:0007669"/>
    <property type="project" value="InterPro"/>
</dbReference>
<sequence>MKLTQTLCKQRMPLAWRRIWGSKGGQFADNPPLILQSLVEKGTKLIDPTEKPPLAKWRPPVDDPRFYQHPKPEDLANYHEEPAYICTPACRIYEGTKQAACLAKAQIFEGFPPVVKQLIGAVQIPDKDMLLQRYIMQSQYWNTTSKKLPKRIDPRKPGYVFRRQYGIPSKMQGEILARNLLRLCQSQVSNFPSLRDRRHIYKPYINSHYYYRDKAVVVRGLNDWLISSNQPLPHFADEAVIDMSVNHSLPDLFPISPTIDLLVEHNYELEHNTGMKTGGNHDHLHTLVIVDANRLKSDQRMARNLLHCLAYAIAQAHRLYGNVKVLPKPICIQSVSMDHEMFSFVFFQLNTLSFDSDNGIKNFAWIDGENYLFRKILSQPWMPKAIRFERLEDFDPNVFDKFMAMYLNGVPEVGKSGK</sequence>
<dbReference type="STRING" id="400727.A0A2T7P1U6"/>
<evidence type="ECO:0000256" key="7">
    <source>
        <dbReference type="ARBA" id="ARBA00039442"/>
    </source>
</evidence>
<dbReference type="Pfam" id="PF07147">
    <property type="entry name" value="PDCD9"/>
    <property type="match status" value="1"/>
</dbReference>
<dbReference type="Proteomes" id="UP000245119">
    <property type="component" value="Linkage Group LG7"/>
</dbReference>
<dbReference type="PANTHER" id="PTHR15889">
    <property type="entry name" value="MITOCHONDRIAL RIBOSOMAL PROTEIN L37"/>
    <property type="match status" value="1"/>
</dbReference>
<reference evidence="9 10" key="1">
    <citation type="submission" date="2018-04" db="EMBL/GenBank/DDBJ databases">
        <title>The genome of golden apple snail Pomacea canaliculata provides insight into stress tolerance and invasive adaptation.</title>
        <authorList>
            <person name="Liu C."/>
            <person name="Liu B."/>
            <person name="Ren Y."/>
            <person name="Zhang Y."/>
            <person name="Wang H."/>
            <person name="Li S."/>
            <person name="Jiang F."/>
            <person name="Yin L."/>
            <person name="Zhang G."/>
            <person name="Qian W."/>
            <person name="Fan W."/>
        </authorList>
    </citation>
    <scope>NUCLEOTIDE SEQUENCE [LARGE SCALE GENOMIC DNA]</scope>
    <source>
        <strain evidence="9">SZHN2017</strain>
        <tissue evidence="9">Muscle</tissue>
    </source>
</reference>
<dbReference type="GO" id="GO:0005840">
    <property type="term" value="C:ribosome"/>
    <property type="evidence" value="ECO:0007669"/>
    <property type="project" value="UniProtKB-KW"/>
</dbReference>
<evidence type="ECO:0000256" key="3">
    <source>
        <dbReference type="ARBA" id="ARBA00022980"/>
    </source>
</evidence>
<evidence type="ECO:0000313" key="9">
    <source>
        <dbReference type="EMBL" id="PVD27391.1"/>
    </source>
</evidence>
<dbReference type="OrthoDB" id="5835618at2759"/>
<evidence type="ECO:0000256" key="1">
    <source>
        <dbReference type="ARBA" id="ARBA00004173"/>
    </source>
</evidence>
<keyword evidence="10" id="KW-1185">Reference proteome</keyword>
<dbReference type="EMBL" id="PZQS01000007">
    <property type="protein sequence ID" value="PVD27391.1"/>
    <property type="molecule type" value="Genomic_DNA"/>
</dbReference>
<accession>A0A2T7P1U6</accession>
<gene>
    <name evidence="9" type="ORF">C0Q70_12549</name>
</gene>
<keyword evidence="2" id="KW-0809">Transit peptide</keyword>
<comment type="similarity">
    <text evidence="6">Belongs to the mitochondrion-specific ribosomal protein mL37 family.</text>
</comment>
<dbReference type="GO" id="GO:0006412">
    <property type="term" value="P:translation"/>
    <property type="evidence" value="ECO:0007669"/>
    <property type="project" value="InterPro"/>
</dbReference>
<evidence type="ECO:0000313" key="10">
    <source>
        <dbReference type="Proteomes" id="UP000245119"/>
    </source>
</evidence>
<dbReference type="OMA" id="WERGWHD"/>
<evidence type="ECO:0000256" key="5">
    <source>
        <dbReference type="ARBA" id="ARBA00023274"/>
    </source>
</evidence>
<dbReference type="GO" id="GO:1990904">
    <property type="term" value="C:ribonucleoprotein complex"/>
    <property type="evidence" value="ECO:0007669"/>
    <property type="project" value="UniProtKB-KW"/>
</dbReference>
<dbReference type="InterPro" id="IPR052482">
    <property type="entry name" value="mtLSU_mL37"/>
</dbReference>
<keyword evidence="3" id="KW-0689">Ribosomal protein</keyword>
<comment type="caution">
    <text evidence="9">The sequence shown here is derived from an EMBL/GenBank/DDBJ whole genome shotgun (WGS) entry which is preliminary data.</text>
</comment>
<dbReference type="AlphaFoldDB" id="A0A2T7P1U6"/>
<evidence type="ECO:0000256" key="6">
    <source>
        <dbReference type="ARBA" id="ARBA00037985"/>
    </source>
</evidence>
<dbReference type="GO" id="GO:0005739">
    <property type="term" value="C:mitochondrion"/>
    <property type="evidence" value="ECO:0007669"/>
    <property type="project" value="UniProtKB-SubCell"/>
</dbReference>
<comment type="subcellular location">
    <subcellularLocation>
        <location evidence="1">Mitochondrion</location>
    </subcellularLocation>
</comment>
<evidence type="ECO:0000256" key="4">
    <source>
        <dbReference type="ARBA" id="ARBA00023128"/>
    </source>
</evidence>
<dbReference type="PANTHER" id="PTHR15889:SF2">
    <property type="entry name" value="LARGE RIBOSOMAL SUBUNIT PROTEIN ML37"/>
    <property type="match status" value="1"/>
</dbReference>
<name>A0A2T7P1U6_POMCA</name>